<dbReference type="NCBIfam" id="TIGR04207">
    <property type="entry name" value="halo_sig_pep"/>
    <property type="match status" value="1"/>
</dbReference>
<feature type="compositionally biased region" description="Polar residues" evidence="13">
    <location>
        <begin position="95"/>
        <end position="109"/>
    </location>
</feature>
<protein>
    <submittedName>
        <fullName evidence="17">PGF-CTERM protein/surface glycoprotein</fullName>
    </submittedName>
</protein>
<evidence type="ECO:0000256" key="1">
    <source>
        <dbReference type="ARBA" id="ARBA00004236"/>
    </source>
</evidence>
<dbReference type="Pfam" id="PF18204">
    <property type="entry name" value="PGF-CTERM"/>
    <property type="match status" value="1"/>
</dbReference>
<evidence type="ECO:0000256" key="13">
    <source>
        <dbReference type="SAM" id="MobiDB-lite"/>
    </source>
</evidence>
<comment type="similarity">
    <text evidence="3">Belongs to the halobacterial S-layer protein family.</text>
</comment>
<evidence type="ECO:0000256" key="8">
    <source>
        <dbReference type="ARBA" id="ARBA00022692"/>
    </source>
</evidence>
<accession>A0A1I2S281</accession>
<keyword evidence="7" id="KW-0701">S-layer</keyword>
<evidence type="ECO:0000256" key="5">
    <source>
        <dbReference type="ARBA" id="ARBA00022512"/>
    </source>
</evidence>
<evidence type="ECO:0000256" key="7">
    <source>
        <dbReference type="ARBA" id="ARBA00022601"/>
    </source>
</evidence>
<feature type="domain" description="PGF-CTERM archaeal protein-sorting signal" evidence="15">
    <location>
        <begin position="934"/>
        <end position="956"/>
    </location>
</feature>
<dbReference type="NCBIfam" id="TIGR04126">
    <property type="entry name" value="PGF_CTERM"/>
    <property type="match status" value="1"/>
</dbReference>
<dbReference type="Pfam" id="PF25162">
    <property type="entry name" value="DUF7827"/>
    <property type="match status" value="1"/>
</dbReference>
<dbReference type="NCBIfam" id="NF045517">
    <property type="entry name" value="halo_surf_dom"/>
    <property type="match status" value="1"/>
</dbReference>
<evidence type="ECO:0000256" key="9">
    <source>
        <dbReference type="ARBA" id="ARBA00022729"/>
    </source>
</evidence>
<evidence type="ECO:0000256" key="6">
    <source>
        <dbReference type="ARBA" id="ARBA00022525"/>
    </source>
</evidence>
<gene>
    <name evidence="17" type="ORF">SAMN04488063_2085</name>
</gene>
<organism evidence="17 18">
    <name type="scientific">Halopelagius inordinatus</name>
    <dbReference type="NCBI Taxonomy" id="553467"/>
    <lineage>
        <taxon>Archaea</taxon>
        <taxon>Methanobacteriati</taxon>
        <taxon>Methanobacteriota</taxon>
        <taxon>Stenosarchaea group</taxon>
        <taxon>Halobacteria</taxon>
        <taxon>Halobacteriales</taxon>
        <taxon>Haloferacaceae</taxon>
    </lineage>
</organism>
<evidence type="ECO:0000256" key="4">
    <source>
        <dbReference type="ARBA" id="ARBA00022475"/>
    </source>
</evidence>
<evidence type="ECO:0000256" key="3">
    <source>
        <dbReference type="ARBA" id="ARBA00009327"/>
    </source>
</evidence>
<keyword evidence="12" id="KW-0325">Glycoprotein</keyword>
<dbReference type="OrthoDB" id="325633at2157"/>
<keyword evidence="11 14" id="KW-0472">Membrane</keyword>
<sequence>MTSKKKQFRAIFLAALMVLSVFAGTVALSGSAAAVSGASVDTFSPTELDEDTTNTHNVNVSFSDYNNASTDDNITVSIPDLEGLSLSGENLRVENSSGGAITNSTTLVDTNDDGDNDALNVTVSPTGSEMPVTGAETIYLNGTFDVDTPSVNTNTDATVTFDIEDDSGTGDATASASQPVSITNADASATGAPSLVSATHYDTNADSGVQSTVVEVAFNEEMQNVDDMSLYVDDEAVDLGAGAFSQPSDGRVIIDTGSDLNTGDVTLNVPDSVTDTDDNSVRSNSLDDDNNVSVTVATVSIDSDTGMSNPVNTYQGENVAVLGSGLDTDVEVEGDDSNYAFSGSTGTNSQVFVFNTTNREIDQYNFSIGQASPNAAIDVRDLGFNMTIDDLNVTDEDSIEGEVTANAGNRPIELTLVDDDDDDVETIGATLDGQGEYDFEFDLEELDVDTGEYTIEARDNNSGVTDTSSTINVAEAGEGTANFESSIVTEARGDVVEMNITMENTDTATVTIGSDDVGFLADATVQDDDDDGVVTLQFNTWEAQDGADGDAFSVESDDDELESSNIEIGVNSLLDAGDYDLEVRSGTNADDDSQNVATLVLEERETRSLNTWTASQGADLGDKEEVYEAAQNGNLTVTQDIAFGDRVVQQVNASGLAGPLEAQDNDEVASQLFAADNINYTVEQTEAGTNRDPFALRLNDSNTDVIADAENDTYFVVYEPSDVQAYVDDNENGEFDDGEDIVTNRLDDEEALTGNFTVLEDDGNLADEDQTVESDYEFSTAEHDMDEPVEVAAAENQTIEGTTTVAPGTELQIRVRSDDGTSPSFLKTSTVYVTENRTYDAQFDFSEQNVNDSFTVTVSGGPSEADSLEADGSVVEGGENQTETGTAGTETETTVTETTTEGGETTTAATTEGGETTTAEAGTDGTGEETGTGTPGFGVVVALVALLAAALLAVRRD</sequence>
<dbReference type="EMBL" id="FOOQ01000002">
    <property type="protein sequence ID" value="SFG44947.1"/>
    <property type="molecule type" value="Genomic_DNA"/>
</dbReference>
<dbReference type="GO" id="GO:0030115">
    <property type="term" value="C:S-layer"/>
    <property type="evidence" value="ECO:0007669"/>
    <property type="project" value="UniProtKB-SubCell"/>
</dbReference>
<keyword evidence="4" id="KW-1003">Cell membrane</keyword>
<dbReference type="RefSeq" id="WP_092891891.1">
    <property type="nucleotide sequence ID" value="NZ_FOOQ01000002.1"/>
</dbReference>
<dbReference type="InterPro" id="IPR057149">
    <property type="entry name" value="DUF7827"/>
</dbReference>
<keyword evidence="5" id="KW-0134">Cell wall</keyword>
<evidence type="ECO:0000256" key="11">
    <source>
        <dbReference type="ARBA" id="ARBA00023136"/>
    </source>
</evidence>
<dbReference type="Proteomes" id="UP000198876">
    <property type="component" value="Unassembled WGS sequence"/>
</dbReference>
<feature type="region of interest" description="Disordered" evidence="13">
    <location>
        <begin position="95"/>
        <end position="116"/>
    </location>
</feature>
<keyword evidence="6" id="KW-0964">Secreted</keyword>
<keyword evidence="18" id="KW-1185">Reference proteome</keyword>
<evidence type="ECO:0000256" key="12">
    <source>
        <dbReference type="ARBA" id="ARBA00023180"/>
    </source>
</evidence>
<keyword evidence="10 14" id="KW-1133">Transmembrane helix</keyword>
<keyword evidence="9" id="KW-0732">Signal</keyword>
<name>A0A1I2S281_9EURY</name>
<proteinExistence type="inferred from homology"/>
<feature type="region of interest" description="Disordered" evidence="13">
    <location>
        <begin position="859"/>
        <end position="933"/>
    </location>
</feature>
<evidence type="ECO:0000259" key="16">
    <source>
        <dbReference type="Pfam" id="PF25162"/>
    </source>
</evidence>
<evidence type="ECO:0000313" key="17">
    <source>
        <dbReference type="EMBL" id="SFG44947.1"/>
    </source>
</evidence>
<evidence type="ECO:0000313" key="18">
    <source>
        <dbReference type="Proteomes" id="UP000198876"/>
    </source>
</evidence>
<dbReference type="InterPro" id="IPR026452">
    <property type="entry name" value="Surf_glycop_sig_pep"/>
</dbReference>
<feature type="compositionally biased region" description="Low complexity" evidence="13">
    <location>
        <begin position="876"/>
        <end position="923"/>
    </location>
</feature>
<evidence type="ECO:0000256" key="2">
    <source>
        <dbReference type="ARBA" id="ARBA00004237"/>
    </source>
</evidence>
<keyword evidence="8 14" id="KW-0812">Transmembrane</keyword>
<evidence type="ECO:0000256" key="10">
    <source>
        <dbReference type="ARBA" id="ARBA00022989"/>
    </source>
</evidence>
<evidence type="ECO:0000259" key="15">
    <source>
        <dbReference type="Pfam" id="PF18204"/>
    </source>
</evidence>
<comment type="subcellular location">
    <subcellularLocation>
        <location evidence="1">Cell membrane</location>
    </subcellularLocation>
    <subcellularLocation>
        <location evidence="2">Secreted</location>
        <location evidence="2">Cell wall</location>
        <location evidence="2">S-layer</location>
    </subcellularLocation>
</comment>
<reference evidence="18" key="1">
    <citation type="submission" date="2016-10" db="EMBL/GenBank/DDBJ databases">
        <authorList>
            <person name="Varghese N."/>
            <person name="Submissions S."/>
        </authorList>
    </citation>
    <scope>NUCLEOTIDE SEQUENCE [LARGE SCALE GENOMIC DNA]</scope>
    <source>
        <strain evidence="18">CGMCC 1.7739</strain>
    </source>
</reference>
<feature type="domain" description="DUF7827" evidence="16">
    <location>
        <begin position="473"/>
        <end position="586"/>
    </location>
</feature>
<feature type="compositionally biased region" description="Gly residues" evidence="13">
    <location>
        <begin position="924"/>
        <end position="933"/>
    </location>
</feature>
<dbReference type="InterPro" id="IPR026371">
    <property type="entry name" value="PGF_CTERM"/>
</dbReference>
<dbReference type="AlphaFoldDB" id="A0A1I2S281"/>
<dbReference type="GO" id="GO:0005886">
    <property type="term" value="C:plasma membrane"/>
    <property type="evidence" value="ECO:0007669"/>
    <property type="project" value="UniProtKB-SubCell"/>
</dbReference>
<evidence type="ECO:0000256" key="14">
    <source>
        <dbReference type="SAM" id="Phobius"/>
    </source>
</evidence>
<feature type="transmembrane region" description="Helical" evidence="14">
    <location>
        <begin position="936"/>
        <end position="954"/>
    </location>
</feature>